<reference evidence="2 3" key="1">
    <citation type="submission" date="2018-06" db="EMBL/GenBank/DDBJ databases">
        <title>OYT1 Genome Sequencing.</title>
        <authorList>
            <person name="Kato S."/>
            <person name="Itoh T."/>
            <person name="Ohkuma M."/>
        </authorList>
    </citation>
    <scope>NUCLEOTIDE SEQUENCE [LARGE SCALE GENOMIC DNA]</scope>
    <source>
        <strain evidence="2 3">OYT1</strain>
    </source>
</reference>
<dbReference type="RefSeq" id="WP_269460708.1">
    <property type="nucleotide sequence ID" value="NZ_AP018738.1"/>
</dbReference>
<evidence type="ECO:0000313" key="2">
    <source>
        <dbReference type="EMBL" id="BBE49898.1"/>
    </source>
</evidence>
<keyword evidence="3" id="KW-1185">Reference proteome</keyword>
<keyword evidence="1" id="KW-1133">Transmembrane helix</keyword>
<dbReference type="EMBL" id="AP018738">
    <property type="protein sequence ID" value="BBE49898.1"/>
    <property type="molecule type" value="Genomic_DNA"/>
</dbReference>
<keyword evidence="1" id="KW-0472">Membrane</keyword>
<gene>
    <name evidence="2" type="ORF">OYT1_ch0325</name>
</gene>
<dbReference type="STRING" id="1188319.OYT1_00426"/>
<dbReference type="AlphaFoldDB" id="A0A2Z6G8X5"/>
<name>A0A2Z6G8X5_9PROT</name>
<accession>A0A2Z6G8X5</accession>
<protein>
    <submittedName>
        <fullName evidence="2">Uncharacterized protein</fullName>
    </submittedName>
</protein>
<sequence>MSHDFVYWGLMIGTAGAFGAVIAALSWLFYNAKVKNRGDK</sequence>
<keyword evidence="1" id="KW-0812">Transmembrane</keyword>
<dbReference type="KEGG" id="fam:OYT1_ch0325"/>
<evidence type="ECO:0000313" key="3">
    <source>
        <dbReference type="Proteomes" id="UP000033070"/>
    </source>
</evidence>
<feature type="transmembrane region" description="Helical" evidence="1">
    <location>
        <begin position="6"/>
        <end position="30"/>
    </location>
</feature>
<evidence type="ECO:0000256" key="1">
    <source>
        <dbReference type="SAM" id="Phobius"/>
    </source>
</evidence>
<dbReference type="Proteomes" id="UP000033070">
    <property type="component" value="Chromosome"/>
</dbReference>
<proteinExistence type="predicted"/>
<organism evidence="2 3">
    <name type="scientific">Ferriphaselus amnicola</name>
    <dbReference type="NCBI Taxonomy" id="1188319"/>
    <lineage>
        <taxon>Bacteria</taxon>
        <taxon>Pseudomonadati</taxon>
        <taxon>Pseudomonadota</taxon>
        <taxon>Betaproteobacteria</taxon>
        <taxon>Nitrosomonadales</taxon>
        <taxon>Gallionellaceae</taxon>
        <taxon>Ferriphaselus</taxon>
    </lineage>
</organism>